<protein>
    <recommendedName>
        <fullName evidence="1">Putative restriction endonuclease domain-containing protein</fullName>
    </recommendedName>
</protein>
<dbReference type="InterPro" id="IPR008538">
    <property type="entry name" value="Uma2"/>
</dbReference>
<feature type="domain" description="Putative restriction endonuclease" evidence="1">
    <location>
        <begin position="10"/>
        <end position="177"/>
    </location>
</feature>
<gene>
    <name evidence="2" type="ORF">MELA_00714</name>
</gene>
<evidence type="ECO:0000259" key="1">
    <source>
        <dbReference type="Pfam" id="PF05685"/>
    </source>
</evidence>
<organism evidence="2 3">
    <name type="scientific">Candidatus Methylomirabilis lanthanidiphila</name>
    <dbReference type="NCBI Taxonomy" id="2211376"/>
    <lineage>
        <taxon>Bacteria</taxon>
        <taxon>Candidatus Methylomirabilota</taxon>
        <taxon>Candidatus Methylomirabilia</taxon>
        <taxon>Candidatus Methylomirabilales</taxon>
        <taxon>Candidatus Methylomirabilaceae</taxon>
        <taxon>Candidatus Methylomirabilis</taxon>
    </lineage>
</organism>
<dbReference type="InterPro" id="IPR012296">
    <property type="entry name" value="Nuclease_put_TT1808"/>
</dbReference>
<reference evidence="2 3" key="1">
    <citation type="submission" date="2019-07" db="EMBL/GenBank/DDBJ databases">
        <authorList>
            <person name="Cremers G."/>
        </authorList>
    </citation>
    <scope>NUCLEOTIDE SEQUENCE [LARGE SCALE GENOMIC DNA]</scope>
</reference>
<dbReference type="PANTHER" id="PTHR34107:SF4">
    <property type="entry name" value="SLL1222 PROTEIN"/>
    <property type="match status" value="1"/>
</dbReference>
<dbReference type="Gene3D" id="3.90.1570.10">
    <property type="entry name" value="tt1808, chain A"/>
    <property type="match status" value="1"/>
</dbReference>
<dbReference type="Proteomes" id="UP000334340">
    <property type="component" value="Unassembled WGS sequence"/>
</dbReference>
<dbReference type="CDD" id="cd06260">
    <property type="entry name" value="DUF820-like"/>
    <property type="match status" value="1"/>
</dbReference>
<evidence type="ECO:0000313" key="2">
    <source>
        <dbReference type="EMBL" id="VUZ84343.1"/>
    </source>
</evidence>
<accession>A0A564ZGQ5</accession>
<sequence>MTVQAKFTYEDYLLFLEDGRRHELIDGERFMTPSPSTKHQQISMNLARALSNYLATHRIGRVYAAPCDVVLSDTDVVQPDLVFVSSARGSIITTQNIQGAPDLLIEILSESTRKTDEIIKRKLYERYGVQEYWIIDPELATVKVYRMTPQGYCRIAELSHEANDTLRTPLLPDVSIPLINLFE</sequence>
<evidence type="ECO:0000313" key="3">
    <source>
        <dbReference type="Proteomes" id="UP000334340"/>
    </source>
</evidence>
<name>A0A564ZGQ5_9BACT</name>
<dbReference type="Pfam" id="PF05685">
    <property type="entry name" value="Uma2"/>
    <property type="match status" value="1"/>
</dbReference>
<dbReference type="SUPFAM" id="SSF52980">
    <property type="entry name" value="Restriction endonuclease-like"/>
    <property type="match status" value="1"/>
</dbReference>
<proteinExistence type="predicted"/>
<dbReference type="PANTHER" id="PTHR34107">
    <property type="entry name" value="SLL0198 PROTEIN-RELATED"/>
    <property type="match status" value="1"/>
</dbReference>
<dbReference type="AlphaFoldDB" id="A0A564ZGQ5"/>
<dbReference type="EMBL" id="CABIKM010000011">
    <property type="protein sequence ID" value="VUZ84343.1"/>
    <property type="molecule type" value="Genomic_DNA"/>
</dbReference>
<dbReference type="InterPro" id="IPR011335">
    <property type="entry name" value="Restrct_endonuc-II-like"/>
</dbReference>
<keyword evidence="3" id="KW-1185">Reference proteome</keyword>